<dbReference type="Proteomes" id="UP000289738">
    <property type="component" value="Chromosome B05"/>
</dbReference>
<feature type="repeat" description="PPR" evidence="3">
    <location>
        <begin position="61"/>
        <end position="95"/>
    </location>
</feature>
<evidence type="ECO:0000256" key="1">
    <source>
        <dbReference type="ARBA" id="ARBA00007626"/>
    </source>
</evidence>
<dbReference type="EMBL" id="SDMP01000015">
    <property type="protein sequence ID" value="RYR07642.1"/>
    <property type="molecule type" value="Genomic_DNA"/>
</dbReference>
<organism evidence="4 5">
    <name type="scientific">Arachis hypogaea</name>
    <name type="common">Peanut</name>
    <dbReference type="NCBI Taxonomy" id="3818"/>
    <lineage>
        <taxon>Eukaryota</taxon>
        <taxon>Viridiplantae</taxon>
        <taxon>Streptophyta</taxon>
        <taxon>Embryophyta</taxon>
        <taxon>Tracheophyta</taxon>
        <taxon>Spermatophyta</taxon>
        <taxon>Magnoliopsida</taxon>
        <taxon>eudicotyledons</taxon>
        <taxon>Gunneridae</taxon>
        <taxon>Pentapetalae</taxon>
        <taxon>rosids</taxon>
        <taxon>fabids</taxon>
        <taxon>Fabales</taxon>
        <taxon>Fabaceae</taxon>
        <taxon>Papilionoideae</taxon>
        <taxon>50 kb inversion clade</taxon>
        <taxon>dalbergioids sensu lato</taxon>
        <taxon>Dalbergieae</taxon>
        <taxon>Pterocarpus clade</taxon>
        <taxon>Arachis</taxon>
    </lineage>
</organism>
<comment type="similarity">
    <text evidence="1">Belongs to the PPR family. P subfamily.</text>
</comment>
<protein>
    <recommendedName>
        <fullName evidence="6">Pentatricopeptide repeat-containing protein</fullName>
    </recommendedName>
</protein>
<dbReference type="AlphaFoldDB" id="A0A444Z0C3"/>
<sequence>MAYANQGEYHRFKIFLMRCKALVITLSDHLQYIVGLLCKCGRLNTAKEYFQQFLIKNYRLQVRTYNVMIIGLCKEGLLDEAITLLSKMEGNGYLPPDCVSYETIMT</sequence>
<evidence type="ECO:0000256" key="3">
    <source>
        <dbReference type="PROSITE-ProRule" id="PRU00708"/>
    </source>
</evidence>
<dbReference type="PROSITE" id="PS51375">
    <property type="entry name" value="PPR"/>
    <property type="match status" value="1"/>
</dbReference>
<evidence type="ECO:0008006" key="6">
    <source>
        <dbReference type="Google" id="ProtNLM"/>
    </source>
</evidence>
<keyword evidence="2" id="KW-0677">Repeat</keyword>
<dbReference type="InterPro" id="IPR002885">
    <property type="entry name" value="PPR_rpt"/>
</dbReference>
<dbReference type="Pfam" id="PF01535">
    <property type="entry name" value="PPR"/>
    <property type="match status" value="1"/>
</dbReference>
<dbReference type="STRING" id="3818.A0A444Z0C3"/>
<dbReference type="PANTHER" id="PTHR47932:SF63">
    <property type="entry name" value="OS08G0290000 PROTEIN"/>
    <property type="match status" value="1"/>
</dbReference>
<name>A0A444Z0C3_ARAHY</name>
<dbReference type="PANTHER" id="PTHR47932">
    <property type="entry name" value="ATPASE EXPRESSION PROTEIN 3"/>
    <property type="match status" value="1"/>
</dbReference>
<reference evidence="4 5" key="1">
    <citation type="submission" date="2019-01" db="EMBL/GenBank/DDBJ databases">
        <title>Sequencing of cultivated peanut Arachis hypogaea provides insights into genome evolution and oil improvement.</title>
        <authorList>
            <person name="Chen X."/>
        </authorList>
    </citation>
    <scope>NUCLEOTIDE SEQUENCE [LARGE SCALE GENOMIC DNA]</scope>
    <source>
        <strain evidence="5">cv. Fuhuasheng</strain>
        <tissue evidence="4">Leaves</tissue>
    </source>
</reference>
<dbReference type="GO" id="GO:0003729">
    <property type="term" value="F:mRNA binding"/>
    <property type="evidence" value="ECO:0007669"/>
    <property type="project" value="TreeGrafter"/>
</dbReference>
<dbReference type="Pfam" id="PF12854">
    <property type="entry name" value="PPR_1"/>
    <property type="match status" value="1"/>
</dbReference>
<dbReference type="InterPro" id="IPR011990">
    <property type="entry name" value="TPR-like_helical_dom_sf"/>
</dbReference>
<accession>A0A444Z0C3</accession>
<evidence type="ECO:0000256" key="2">
    <source>
        <dbReference type="ARBA" id="ARBA00022737"/>
    </source>
</evidence>
<dbReference type="Gene3D" id="1.25.40.10">
    <property type="entry name" value="Tetratricopeptide repeat domain"/>
    <property type="match status" value="1"/>
</dbReference>
<dbReference type="NCBIfam" id="TIGR00756">
    <property type="entry name" value="PPR"/>
    <property type="match status" value="1"/>
</dbReference>
<keyword evidence="5" id="KW-1185">Reference proteome</keyword>
<comment type="caution">
    <text evidence="4">The sequence shown here is derived from an EMBL/GenBank/DDBJ whole genome shotgun (WGS) entry which is preliminary data.</text>
</comment>
<evidence type="ECO:0000313" key="5">
    <source>
        <dbReference type="Proteomes" id="UP000289738"/>
    </source>
</evidence>
<evidence type="ECO:0000313" key="4">
    <source>
        <dbReference type="EMBL" id="RYR07642.1"/>
    </source>
</evidence>
<proteinExistence type="inferred from homology"/>
<gene>
    <name evidence="4" type="ORF">Ahy_B05g075039</name>
</gene>